<feature type="region of interest" description="Disordered" evidence="1">
    <location>
        <begin position="300"/>
        <end position="349"/>
    </location>
</feature>
<keyword evidence="4" id="KW-1185">Reference proteome</keyword>
<dbReference type="SUPFAM" id="SSF54928">
    <property type="entry name" value="RNA-binding domain, RBD"/>
    <property type="match status" value="1"/>
</dbReference>
<dbReference type="PANTHER" id="PTHR33710:SF64">
    <property type="entry name" value="ENDONUCLEASE_EXONUCLEASE_PHOSPHATASE DOMAIN-CONTAINING PROTEIN"/>
    <property type="match status" value="1"/>
</dbReference>
<organism evidence="3 4">
    <name type="scientific">Tanacetum coccineum</name>
    <dbReference type="NCBI Taxonomy" id="301880"/>
    <lineage>
        <taxon>Eukaryota</taxon>
        <taxon>Viridiplantae</taxon>
        <taxon>Streptophyta</taxon>
        <taxon>Embryophyta</taxon>
        <taxon>Tracheophyta</taxon>
        <taxon>Spermatophyta</taxon>
        <taxon>Magnoliopsida</taxon>
        <taxon>eudicotyledons</taxon>
        <taxon>Gunneridae</taxon>
        <taxon>Pentapetalae</taxon>
        <taxon>asterids</taxon>
        <taxon>campanulids</taxon>
        <taxon>Asterales</taxon>
        <taxon>Asteraceae</taxon>
        <taxon>Asteroideae</taxon>
        <taxon>Anthemideae</taxon>
        <taxon>Anthemidinae</taxon>
        <taxon>Tanacetum</taxon>
    </lineage>
</organism>
<feature type="region of interest" description="Disordered" evidence="1">
    <location>
        <begin position="362"/>
        <end position="382"/>
    </location>
</feature>
<dbReference type="Pfam" id="PF14529">
    <property type="entry name" value="Exo_endo_phos_2"/>
    <property type="match status" value="1"/>
</dbReference>
<sequence length="697" mass="78861">MGSKRTKEDDVLKISTSVFVTNFPEQASAKDLWNACKQYGHVVDAFIPNKRSKAGLRVLLAVTMKGKIRDSSIGNTKDNGHRDDVSSYANVVKNQSQGNGENDSKPVLVLDDSCVNTQDYSCCLNGKVKEVGVLENLKVALGNEGFTDIDLRYMGGLWVMIAFDSVEAKEKFLLSTGVCSWFSQLIQASSEFITDERVTMVEIEGIPLKVWNENTFIRIASKWGTLLNVENLEKENYHCKRLCVLTKSMSHIFESFKINYKGKTHWVRAIEIPGWTPDLDDQNDEESDSEDEECEEVFKKDFGESDEEVQGENDVSRVSDTEVEEENPKSKDGVVSSEQNGKQSEDPFNIYSLLNKDKMKNNKEASTKESLEYPPGFTPRENDVENVEMDNQKDNCDGEFGNVNNISDEVNFSSGFNTYKKAGGESMDSDHCRESEGSRKGGSILMLMDELVKVGQTMGYNMDGCMKNIEEIIESQGVDGVNFLTLQETKMESIDLFEIKRCWGNFAFDYVHSASVGKSGNWVSNGKLLLIISVYAPQELSEKKSLWDYLCHVIDNWKGSVIIMGDFNEVRNKNERFGTIFNVHGANAFNSFISMANLEEVPLGGCSFTWCHRSASKMSKLDRFLMSESLLSECPNLSAITLDRFLSDHRPILLRESTHDYGPIPFRFFHYWLIMEGFEKLIFFIKLFVELVKAEVY</sequence>
<evidence type="ECO:0000313" key="3">
    <source>
        <dbReference type="EMBL" id="GJT91930.1"/>
    </source>
</evidence>
<gene>
    <name evidence="3" type="ORF">Tco_1080775</name>
</gene>
<feature type="region of interest" description="Disordered" evidence="1">
    <location>
        <begin position="274"/>
        <end position="293"/>
    </location>
</feature>
<dbReference type="InterPro" id="IPR012677">
    <property type="entry name" value="Nucleotide-bd_a/b_plait_sf"/>
</dbReference>
<feature type="domain" description="Endonuclease/exonuclease/phosphatase" evidence="2">
    <location>
        <begin position="530"/>
        <end position="652"/>
    </location>
</feature>
<reference evidence="3" key="2">
    <citation type="submission" date="2022-01" db="EMBL/GenBank/DDBJ databases">
        <authorList>
            <person name="Yamashiro T."/>
            <person name="Shiraishi A."/>
            <person name="Satake H."/>
            <person name="Nakayama K."/>
        </authorList>
    </citation>
    <scope>NUCLEOTIDE SEQUENCE</scope>
</reference>
<protein>
    <submittedName>
        <fullName evidence="3">RNA-directed DNA polymerase, eukaryota</fullName>
    </submittedName>
</protein>
<feature type="compositionally biased region" description="Basic and acidic residues" evidence="1">
    <location>
        <begin position="314"/>
        <end position="332"/>
    </location>
</feature>
<reference evidence="3" key="1">
    <citation type="journal article" date="2022" name="Int. J. Mol. Sci.">
        <title>Draft Genome of Tanacetum Coccineum: Genomic Comparison of Closely Related Tanacetum-Family Plants.</title>
        <authorList>
            <person name="Yamashiro T."/>
            <person name="Shiraishi A."/>
            <person name="Nakayama K."/>
            <person name="Satake H."/>
        </authorList>
    </citation>
    <scope>NUCLEOTIDE SEQUENCE</scope>
</reference>
<dbReference type="GO" id="GO:0003964">
    <property type="term" value="F:RNA-directed DNA polymerase activity"/>
    <property type="evidence" value="ECO:0007669"/>
    <property type="project" value="UniProtKB-KW"/>
</dbReference>
<dbReference type="EMBL" id="BQNB010020063">
    <property type="protein sequence ID" value="GJT91930.1"/>
    <property type="molecule type" value="Genomic_DNA"/>
</dbReference>
<keyword evidence="3" id="KW-0695">RNA-directed DNA polymerase</keyword>
<evidence type="ECO:0000313" key="4">
    <source>
        <dbReference type="Proteomes" id="UP001151760"/>
    </source>
</evidence>
<dbReference type="Gene3D" id="3.30.70.330">
    <property type="match status" value="1"/>
</dbReference>
<evidence type="ECO:0000259" key="2">
    <source>
        <dbReference type="Pfam" id="PF14529"/>
    </source>
</evidence>
<dbReference type="InterPro" id="IPR005135">
    <property type="entry name" value="Endo/exonuclease/phosphatase"/>
</dbReference>
<accession>A0ABQ5HVQ1</accession>
<dbReference type="InterPro" id="IPR036691">
    <property type="entry name" value="Endo/exonu/phosph_ase_sf"/>
</dbReference>
<evidence type="ECO:0000256" key="1">
    <source>
        <dbReference type="SAM" id="MobiDB-lite"/>
    </source>
</evidence>
<keyword evidence="3" id="KW-0808">Transferase</keyword>
<dbReference type="PANTHER" id="PTHR33710">
    <property type="entry name" value="BNAC02G09200D PROTEIN"/>
    <property type="match status" value="1"/>
</dbReference>
<feature type="compositionally biased region" description="Basic and acidic residues" evidence="1">
    <location>
        <begin position="362"/>
        <end position="371"/>
    </location>
</feature>
<dbReference type="Gene3D" id="3.60.10.10">
    <property type="entry name" value="Endonuclease/exonuclease/phosphatase"/>
    <property type="match status" value="1"/>
</dbReference>
<proteinExistence type="predicted"/>
<dbReference type="Proteomes" id="UP001151760">
    <property type="component" value="Unassembled WGS sequence"/>
</dbReference>
<name>A0ABQ5HVQ1_9ASTR</name>
<dbReference type="SUPFAM" id="SSF56219">
    <property type="entry name" value="DNase I-like"/>
    <property type="match status" value="1"/>
</dbReference>
<keyword evidence="3" id="KW-0548">Nucleotidyltransferase</keyword>
<dbReference type="CDD" id="cd00590">
    <property type="entry name" value="RRM_SF"/>
    <property type="match status" value="1"/>
</dbReference>
<comment type="caution">
    <text evidence="3">The sequence shown here is derived from an EMBL/GenBank/DDBJ whole genome shotgun (WGS) entry which is preliminary data.</text>
</comment>
<dbReference type="InterPro" id="IPR035979">
    <property type="entry name" value="RBD_domain_sf"/>
</dbReference>
<feature type="compositionally biased region" description="Acidic residues" evidence="1">
    <location>
        <begin position="278"/>
        <end position="293"/>
    </location>
</feature>